<comment type="caution">
    <text evidence="1">The sequence shown here is derived from an EMBL/GenBank/DDBJ whole genome shotgun (WGS) entry which is preliminary data.</text>
</comment>
<name>A0A9K3JIR8_HELAN</name>
<evidence type="ECO:0000313" key="1">
    <source>
        <dbReference type="EMBL" id="KAF5815909.1"/>
    </source>
</evidence>
<dbReference type="Gramene" id="mRNA:HanXRQr2_Chr03g0128421">
    <property type="protein sequence ID" value="CDS:HanXRQr2_Chr03g0128421.1"/>
    <property type="gene ID" value="HanXRQr2_Chr03g0128421"/>
</dbReference>
<dbReference type="EMBL" id="MNCJ02000318">
    <property type="protein sequence ID" value="KAF5815909.1"/>
    <property type="molecule type" value="Genomic_DNA"/>
</dbReference>
<dbReference type="AlphaFoldDB" id="A0A9K3JIR8"/>
<sequence>MSGSNALYQSIPANALQTAKSSLNIFTFGPDATAKSPSTATVACTTLSSLQ</sequence>
<accession>A0A9K3JIR8</accession>
<dbReference type="Proteomes" id="UP000215914">
    <property type="component" value="Unassembled WGS sequence"/>
</dbReference>
<proteinExistence type="predicted"/>
<evidence type="ECO:0000313" key="2">
    <source>
        <dbReference type="Proteomes" id="UP000215914"/>
    </source>
</evidence>
<keyword evidence="2" id="KW-1185">Reference proteome</keyword>
<protein>
    <submittedName>
        <fullName evidence="1">Uncharacterized protein</fullName>
    </submittedName>
</protein>
<organism evidence="1 2">
    <name type="scientific">Helianthus annuus</name>
    <name type="common">Common sunflower</name>
    <dbReference type="NCBI Taxonomy" id="4232"/>
    <lineage>
        <taxon>Eukaryota</taxon>
        <taxon>Viridiplantae</taxon>
        <taxon>Streptophyta</taxon>
        <taxon>Embryophyta</taxon>
        <taxon>Tracheophyta</taxon>
        <taxon>Spermatophyta</taxon>
        <taxon>Magnoliopsida</taxon>
        <taxon>eudicotyledons</taxon>
        <taxon>Gunneridae</taxon>
        <taxon>Pentapetalae</taxon>
        <taxon>asterids</taxon>
        <taxon>campanulids</taxon>
        <taxon>Asterales</taxon>
        <taxon>Asteraceae</taxon>
        <taxon>Asteroideae</taxon>
        <taxon>Heliantheae alliance</taxon>
        <taxon>Heliantheae</taxon>
        <taxon>Helianthus</taxon>
    </lineage>
</organism>
<reference evidence="1" key="1">
    <citation type="journal article" date="2017" name="Nature">
        <title>The sunflower genome provides insights into oil metabolism, flowering and Asterid evolution.</title>
        <authorList>
            <person name="Badouin H."/>
            <person name="Gouzy J."/>
            <person name="Grassa C.J."/>
            <person name="Murat F."/>
            <person name="Staton S.E."/>
            <person name="Cottret L."/>
            <person name="Lelandais-Briere C."/>
            <person name="Owens G.L."/>
            <person name="Carrere S."/>
            <person name="Mayjonade B."/>
            <person name="Legrand L."/>
            <person name="Gill N."/>
            <person name="Kane N.C."/>
            <person name="Bowers J.E."/>
            <person name="Hubner S."/>
            <person name="Bellec A."/>
            <person name="Berard A."/>
            <person name="Berges H."/>
            <person name="Blanchet N."/>
            <person name="Boniface M.C."/>
            <person name="Brunel D."/>
            <person name="Catrice O."/>
            <person name="Chaidir N."/>
            <person name="Claudel C."/>
            <person name="Donnadieu C."/>
            <person name="Faraut T."/>
            <person name="Fievet G."/>
            <person name="Helmstetter N."/>
            <person name="King M."/>
            <person name="Knapp S.J."/>
            <person name="Lai Z."/>
            <person name="Le Paslier M.C."/>
            <person name="Lippi Y."/>
            <person name="Lorenzon L."/>
            <person name="Mandel J.R."/>
            <person name="Marage G."/>
            <person name="Marchand G."/>
            <person name="Marquand E."/>
            <person name="Bret-Mestries E."/>
            <person name="Morien E."/>
            <person name="Nambeesan S."/>
            <person name="Nguyen T."/>
            <person name="Pegot-Espagnet P."/>
            <person name="Pouilly N."/>
            <person name="Raftis F."/>
            <person name="Sallet E."/>
            <person name="Schiex T."/>
            <person name="Thomas J."/>
            <person name="Vandecasteele C."/>
            <person name="Vares D."/>
            <person name="Vear F."/>
            <person name="Vautrin S."/>
            <person name="Crespi M."/>
            <person name="Mangin B."/>
            <person name="Burke J.M."/>
            <person name="Salse J."/>
            <person name="Munos S."/>
            <person name="Vincourt P."/>
            <person name="Rieseberg L.H."/>
            <person name="Langlade N.B."/>
        </authorList>
    </citation>
    <scope>NUCLEOTIDE SEQUENCE</scope>
    <source>
        <tissue evidence="1">Leaves</tissue>
    </source>
</reference>
<reference evidence="1" key="2">
    <citation type="submission" date="2020-06" db="EMBL/GenBank/DDBJ databases">
        <title>Helianthus annuus Genome sequencing and assembly Release 2.</title>
        <authorList>
            <person name="Gouzy J."/>
            <person name="Langlade N."/>
            <person name="Munos S."/>
        </authorList>
    </citation>
    <scope>NUCLEOTIDE SEQUENCE</scope>
    <source>
        <tissue evidence="1">Leaves</tissue>
    </source>
</reference>
<gene>
    <name evidence="1" type="ORF">HanXRQr2_Chr03g0128421</name>
</gene>